<protein>
    <recommendedName>
        <fullName evidence="7">Alpha-galactosidase</fullName>
    </recommendedName>
</protein>
<evidence type="ECO:0000256" key="4">
    <source>
        <dbReference type="RuleBase" id="RU361187"/>
    </source>
</evidence>
<dbReference type="SUPFAM" id="SSF51445">
    <property type="entry name" value="(Trans)glycosidases"/>
    <property type="match status" value="1"/>
</dbReference>
<evidence type="ECO:0000313" key="5">
    <source>
        <dbReference type="EMBL" id="MDP9764033.1"/>
    </source>
</evidence>
<keyword evidence="2 4" id="KW-0378">Hydrolase</keyword>
<dbReference type="EMBL" id="JAURUR010000003">
    <property type="protein sequence ID" value="MDP9764033.1"/>
    <property type="molecule type" value="Genomic_DNA"/>
</dbReference>
<dbReference type="Gene3D" id="3.20.20.70">
    <property type="entry name" value="Aldolase class I"/>
    <property type="match status" value="1"/>
</dbReference>
<accession>A0ABT9MBS8</accession>
<dbReference type="PANTHER" id="PTHR43053:SF3">
    <property type="entry name" value="ALPHA-GALACTOSIDASE C-RELATED"/>
    <property type="match status" value="1"/>
</dbReference>
<gene>
    <name evidence="5" type="ORF">QO006_001458</name>
</gene>
<dbReference type="InterPro" id="IPR006710">
    <property type="entry name" value="Glyco_hydro_43"/>
</dbReference>
<evidence type="ECO:0000313" key="6">
    <source>
        <dbReference type="Proteomes" id="UP001232163"/>
    </source>
</evidence>
<comment type="caution">
    <text evidence="5">The sequence shown here is derived from an EMBL/GenBank/DDBJ whole genome shotgun (WGS) entry which is preliminary data.</text>
</comment>
<evidence type="ECO:0008006" key="7">
    <source>
        <dbReference type="Google" id="ProtNLM"/>
    </source>
</evidence>
<evidence type="ECO:0000256" key="3">
    <source>
        <dbReference type="ARBA" id="ARBA00023295"/>
    </source>
</evidence>
<dbReference type="InterPro" id="IPR023296">
    <property type="entry name" value="Glyco_hydro_beta-prop_sf"/>
</dbReference>
<dbReference type="Pfam" id="PF04616">
    <property type="entry name" value="Glyco_hydro_43"/>
    <property type="match status" value="1"/>
</dbReference>
<dbReference type="Proteomes" id="UP001232163">
    <property type="component" value="Unassembled WGS sequence"/>
</dbReference>
<dbReference type="PANTHER" id="PTHR43053">
    <property type="entry name" value="GLYCOSIDASE FAMILY 31"/>
    <property type="match status" value="1"/>
</dbReference>
<keyword evidence="6" id="KW-1185">Reference proteome</keyword>
<organism evidence="5 6">
    <name type="scientific">Deinococcus enclensis</name>
    <dbReference type="NCBI Taxonomy" id="1049582"/>
    <lineage>
        <taxon>Bacteria</taxon>
        <taxon>Thermotogati</taxon>
        <taxon>Deinococcota</taxon>
        <taxon>Deinococci</taxon>
        <taxon>Deinococcales</taxon>
        <taxon>Deinococcaceae</taxon>
        <taxon>Deinococcus</taxon>
    </lineage>
</organism>
<evidence type="ECO:0000256" key="2">
    <source>
        <dbReference type="ARBA" id="ARBA00022801"/>
    </source>
</evidence>
<proteinExistence type="inferred from homology"/>
<dbReference type="RefSeq" id="WP_307465317.1">
    <property type="nucleotide sequence ID" value="NZ_JAURUR010000003.1"/>
</dbReference>
<dbReference type="InterPro" id="IPR013785">
    <property type="entry name" value="Aldolase_TIM"/>
</dbReference>
<dbReference type="InterPro" id="IPR017853">
    <property type="entry name" value="GH"/>
</dbReference>
<dbReference type="InterPro" id="IPR050985">
    <property type="entry name" value="Alpha-glycosidase_related"/>
</dbReference>
<name>A0ABT9MBS8_9DEIO</name>
<keyword evidence="3 4" id="KW-0326">Glycosidase</keyword>
<dbReference type="SUPFAM" id="SSF75005">
    <property type="entry name" value="Arabinanase/levansucrase/invertase"/>
    <property type="match status" value="1"/>
</dbReference>
<comment type="similarity">
    <text evidence="1 4">Belongs to the glycosyl hydrolase 43 family.</text>
</comment>
<evidence type="ECO:0000256" key="1">
    <source>
        <dbReference type="ARBA" id="ARBA00009865"/>
    </source>
</evidence>
<dbReference type="Pfam" id="PF02065">
    <property type="entry name" value="Melibiase"/>
    <property type="match status" value="1"/>
</dbReference>
<sequence length="393" mass="43051">MREWQLPVRAEALKVLVSGYQSWSEAELRPLTDVQARPAMAWRHDQGHDPGFLPSGLGGVWRSHTLIALVRGDGGGWVGGALDATLTFAQWEARVDGDGVRVTCTLEGPEVPVVWEETVDVTAAVEALAARLGRAMGARQPAPLRVWCSWYSYYRDVTLDAMLENAHLARERGLPFDVFQLDDGFQADLGDWTRPAAHFGGHARDLPGPLRELGFTPGLWLAPFLVGPGSQLFAEHRDWLVRGPDGAPLHDMTRLGEVRTVLRASGDWQRYQAERAMPHYGGVFDWHTLEGPFVLERGGTFHLLYSGGAWIGETYGVGHATAPHPLGPFQEPQPGAAVLRSGRGLIGPGHASVTQRGDQDHLVFHAWDAAHTMRQLHVAPLSWTSGRPVAVVP</sequence>
<reference evidence="5 6" key="1">
    <citation type="submission" date="2023-07" db="EMBL/GenBank/DDBJ databases">
        <title>Genomic Encyclopedia of Type Strains, Phase IV (KMG-IV): sequencing the most valuable type-strain genomes for metagenomic binning, comparative biology and taxonomic classification.</title>
        <authorList>
            <person name="Goeker M."/>
        </authorList>
    </citation>
    <scope>NUCLEOTIDE SEQUENCE [LARGE SCALE GENOMIC DNA]</scope>
    <source>
        <strain evidence="5 6">NIO-1023</strain>
    </source>
</reference>